<reference evidence="2 3" key="1">
    <citation type="submission" date="2015-01" db="EMBL/GenBank/DDBJ databases">
        <title>The Genome Sequence of Rhinocladiella mackenzie CBS 650.93.</title>
        <authorList>
            <consortium name="The Broad Institute Genomics Platform"/>
            <person name="Cuomo C."/>
            <person name="de Hoog S."/>
            <person name="Gorbushina A."/>
            <person name="Stielow B."/>
            <person name="Teixiera M."/>
            <person name="Abouelleil A."/>
            <person name="Chapman S.B."/>
            <person name="Priest M."/>
            <person name="Young S.K."/>
            <person name="Wortman J."/>
            <person name="Nusbaum C."/>
            <person name="Birren B."/>
        </authorList>
    </citation>
    <scope>NUCLEOTIDE SEQUENCE [LARGE SCALE GENOMIC DNA]</scope>
    <source>
        <strain evidence="2 3">CBS 650.93</strain>
    </source>
</reference>
<dbReference type="Proteomes" id="UP000053617">
    <property type="component" value="Unassembled WGS sequence"/>
</dbReference>
<dbReference type="RefSeq" id="XP_013276027.1">
    <property type="nucleotide sequence ID" value="XM_013420573.1"/>
</dbReference>
<organism evidence="2 3">
    <name type="scientific">Rhinocladiella mackenziei CBS 650.93</name>
    <dbReference type="NCBI Taxonomy" id="1442369"/>
    <lineage>
        <taxon>Eukaryota</taxon>
        <taxon>Fungi</taxon>
        <taxon>Dikarya</taxon>
        <taxon>Ascomycota</taxon>
        <taxon>Pezizomycotina</taxon>
        <taxon>Eurotiomycetes</taxon>
        <taxon>Chaetothyriomycetidae</taxon>
        <taxon>Chaetothyriales</taxon>
        <taxon>Herpotrichiellaceae</taxon>
        <taxon>Rhinocladiella</taxon>
    </lineage>
</organism>
<dbReference type="VEuPathDB" id="FungiDB:Z518_03548"/>
<sequence length="180" mass="19923">MAVFAQRTAAKCASFLIEHIKPTDRILDVGCGVGSITLDLARLVPQGQVIGIDISESDLVIAQDAADAQGIKNIDFKQVDAYKLLETFDENFFDIVHAHQVLLHVSEPVKMLQQIRRVARPGGYISATDCAEVFTYPLLPAHEKQKAVWLELGRRRGAYGLGGRKNHEWAHGAGFDWSQI</sequence>
<dbReference type="Pfam" id="PF13847">
    <property type="entry name" value="Methyltransf_31"/>
    <property type="match status" value="1"/>
</dbReference>
<dbReference type="SUPFAM" id="SSF53335">
    <property type="entry name" value="S-adenosyl-L-methionine-dependent methyltransferases"/>
    <property type="match status" value="1"/>
</dbReference>
<evidence type="ECO:0000313" key="2">
    <source>
        <dbReference type="EMBL" id="KIX08891.1"/>
    </source>
</evidence>
<dbReference type="Gene3D" id="3.40.50.150">
    <property type="entry name" value="Vaccinia Virus protein VP39"/>
    <property type="match status" value="1"/>
</dbReference>
<name>A0A0D2IZQ8_9EURO</name>
<dbReference type="InterPro" id="IPR025714">
    <property type="entry name" value="Methyltranfer_dom"/>
</dbReference>
<protein>
    <recommendedName>
        <fullName evidence="1">Methyltransferase domain-containing protein</fullName>
    </recommendedName>
</protein>
<dbReference type="EMBL" id="KN847476">
    <property type="protein sequence ID" value="KIX08891.1"/>
    <property type="molecule type" value="Genomic_DNA"/>
</dbReference>
<dbReference type="GeneID" id="25291619"/>
<gene>
    <name evidence="2" type="ORF">Z518_03548</name>
</gene>
<feature type="domain" description="Methyltransferase" evidence="1">
    <location>
        <begin position="21"/>
        <end position="134"/>
    </location>
</feature>
<evidence type="ECO:0000259" key="1">
    <source>
        <dbReference type="Pfam" id="PF13847"/>
    </source>
</evidence>
<dbReference type="STRING" id="1442369.A0A0D2IZQ8"/>
<dbReference type="AlphaFoldDB" id="A0A0D2IZQ8"/>
<dbReference type="InterPro" id="IPR029063">
    <property type="entry name" value="SAM-dependent_MTases_sf"/>
</dbReference>
<accession>A0A0D2IZQ8</accession>
<dbReference type="PANTHER" id="PTHR43861">
    <property type="entry name" value="TRANS-ACONITATE 2-METHYLTRANSFERASE-RELATED"/>
    <property type="match status" value="1"/>
</dbReference>
<dbReference type="PANTHER" id="PTHR43861:SF1">
    <property type="entry name" value="TRANS-ACONITATE 2-METHYLTRANSFERASE"/>
    <property type="match status" value="1"/>
</dbReference>
<evidence type="ECO:0000313" key="3">
    <source>
        <dbReference type="Proteomes" id="UP000053617"/>
    </source>
</evidence>
<keyword evidence="3" id="KW-1185">Reference proteome</keyword>
<dbReference type="HOGENOM" id="CLU_057148_3_0_1"/>
<dbReference type="OrthoDB" id="10017101at2759"/>
<dbReference type="CDD" id="cd02440">
    <property type="entry name" value="AdoMet_MTases"/>
    <property type="match status" value="1"/>
</dbReference>
<proteinExistence type="predicted"/>